<evidence type="ECO:0000256" key="5">
    <source>
        <dbReference type="ARBA" id="ARBA00022679"/>
    </source>
</evidence>
<evidence type="ECO:0000256" key="4">
    <source>
        <dbReference type="ARBA" id="ARBA00022490"/>
    </source>
</evidence>
<sequence>MKFKIKKNDVLDVLSKIQGLTGRKSNLPITSNVFLQTTNYGIVLRVTDLETGYEGLYSGTVESEGAVVINARKFYEIIREFPSDEIQVHEIENHWIKIANNNVEYNIVGMNPDDFPESPHVDDIEFFEIDSIEFKKMIDKMVIIMGASDEKRAHISGLYFEIIKQDDQNLVRMVSTDGNRLAKVDCIYSKDSELPSGPGILIPKKGLQEVVKFLDFEGVVQIGFKNNNFIIKKDSETIIIRLLEGEFPEYHDIIKKDDANDINMDRHLFLMMLKRMSILSSEEYKGVIFNFTEDNLIITTTNPNIGESKEEMYIEYQGKPIRVMFNPRYFIETLNVIDEEKVKLNIIDEEKPCLIQGENNDRYLSVIMPMRI</sequence>
<dbReference type="Gene3D" id="3.70.10.10">
    <property type="match status" value="1"/>
</dbReference>
<proteinExistence type="inferred from homology"/>
<comment type="caution">
    <text evidence="14">The sequence shown here is derived from an EMBL/GenBank/DDBJ whole genome shotgun (WGS) entry which is preliminary data.</text>
</comment>
<dbReference type="CDD" id="cd00140">
    <property type="entry name" value="beta_clamp"/>
    <property type="match status" value="1"/>
</dbReference>
<dbReference type="SUPFAM" id="SSF55979">
    <property type="entry name" value="DNA clamp"/>
    <property type="match status" value="3"/>
</dbReference>
<comment type="subunit">
    <text evidence="10">Forms a ring-shaped head-to-tail homodimer around DNA.</text>
</comment>
<evidence type="ECO:0000256" key="1">
    <source>
        <dbReference type="ARBA" id="ARBA00004496"/>
    </source>
</evidence>
<comment type="subcellular location">
    <subcellularLocation>
        <location evidence="1 10">Cytoplasm</location>
    </subcellularLocation>
</comment>
<dbReference type="InterPro" id="IPR022635">
    <property type="entry name" value="DNA_polIII_beta_C"/>
</dbReference>
<name>A0A8J6P0U3_9BACT</name>
<gene>
    <name evidence="14" type="primary">dnaN</name>
    <name evidence="14" type="ORF">H8D96_07300</name>
</gene>
<dbReference type="InterPro" id="IPR046938">
    <property type="entry name" value="DNA_clamp_sf"/>
</dbReference>
<dbReference type="PIRSF" id="PIRSF000804">
    <property type="entry name" value="DNA_pol_III_b"/>
    <property type="match status" value="1"/>
</dbReference>
<dbReference type="AlphaFoldDB" id="A0A8J6P0U3"/>
<dbReference type="EMBL" id="JACNIG010000166">
    <property type="protein sequence ID" value="MBC8431711.1"/>
    <property type="molecule type" value="Genomic_DNA"/>
</dbReference>
<dbReference type="Proteomes" id="UP000605201">
    <property type="component" value="Unassembled WGS sequence"/>
</dbReference>
<protein>
    <recommendedName>
        <fullName evidence="3 10">Beta sliding clamp</fullName>
    </recommendedName>
</protein>
<dbReference type="GO" id="GO:0003887">
    <property type="term" value="F:DNA-directed DNA polymerase activity"/>
    <property type="evidence" value="ECO:0007669"/>
    <property type="project" value="UniProtKB-UniRule"/>
</dbReference>
<comment type="similarity">
    <text evidence="2 10">Belongs to the beta sliding clamp family.</text>
</comment>
<dbReference type="Pfam" id="PF00712">
    <property type="entry name" value="DNA_pol3_beta"/>
    <property type="match status" value="1"/>
</dbReference>
<dbReference type="GO" id="GO:0009360">
    <property type="term" value="C:DNA polymerase III complex"/>
    <property type="evidence" value="ECO:0007669"/>
    <property type="project" value="InterPro"/>
</dbReference>
<dbReference type="Pfam" id="PF02768">
    <property type="entry name" value="DNA_pol3_beta_3"/>
    <property type="match status" value="1"/>
</dbReference>
<accession>A0A8J6P0U3</accession>
<evidence type="ECO:0000256" key="10">
    <source>
        <dbReference type="PIRNR" id="PIRNR000804"/>
    </source>
</evidence>
<keyword evidence="5 10" id="KW-0808">Transferase</keyword>
<dbReference type="NCBIfam" id="TIGR00663">
    <property type="entry name" value="dnan"/>
    <property type="match status" value="1"/>
</dbReference>
<dbReference type="GO" id="GO:0006271">
    <property type="term" value="P:DNA strand elongation involved in DNA replication"/>
    <property type="evidence" value="ECO:0007669"/>
    <property type="project" value="TreeGrafter"/>
</dbReference>
<evidence type="ECO:0000259" key="12">
    <source>
        <dbReference type="Pfam" id="PF02767"/>
    </source>
</evidence>
<evidence type="ECO:0000256" key="9">
    <source>
        <dbReference type="ARBA" id="ARBA00023125"/>
    </source>
</evidence>
<evidence type="ECO:0000259" key="11">
    <source>
        <dbReference type="Pfam" id="PF00712"/>
    </source>
</evidence>
<evidence type="ECO:0000313" key="14">
    <source>
        <dbReference type="EMBL" id="MBC8431711.1"/>
    </source>
</evidence>
<comment type="function">
    <text evidence="10">Confers DNA tethering and processivity to DNA polymerases and other proteins. Acts as a clamp, forming a ring around DNA (a reaction catalyzed by the clamp-loading complex) which diffuses in an ATP-independent manner freely and bidirectionally along dsDNA. Initially characterized for its ability to contact the catalytic subunit of DNA polymerase III (Pol III), a complex, multichain enzyme responsible for most of the replicative synthesis in bacteria; Pol III exhibits 3'-5' exonuclease proofreading activity. The beta chain is required for initiation of replication as well as for processivity of DNA replication.</text>
</comment>
<reference evidence="14 15" key="1">
    <citation type="submission" date="2020-08" db="EMBL/GenBank/DDBJ databases">
        <title>Bridging the membrane lipid divide: bacteria of the FCB group superphylum have the potential to synthesize archaeal ether lipids.</title>
        <authorList>
            <person name="Villanueva L."/>
            <person name="Von Meijenfeldt F.A.B."/>
            <person name="Westbye A.B."/>
            <person name="Yadav S."/>
            <person name="Hopmans E.C."/>
            <person name="Dutilh B.E."/>
            <person name="Sinninghe Damste J.S."/>
        </authorList>
    </citation>
    <scope>NUCLEOTIDE SEQUENCE [LARGE SCALE GENOMIC DNA]</scope>
    <source>
        <strain evidence="14">NIOZ-UU17</strain>
    </source>
</reference>
<evidence type="ECO:0000256" key="7">
    <source>
        <dbReference type="ARBA" id="ARBA00022705"/>
    </source>
</evidence>
<dbReference type="InterPro" id="IPR022637">
    <property type="entry name" value="DNA_polIII_beta_cen"/>
</dbReference>
<evidence type="ECO:0000313" key="15">
    <source>
        <dbReference type="Proteomes" id="UP000605201"/>
    </source>
</evidence>
<dbReference type="Pfam" id="PF02767">
    <property type="entry name" value="DNA_pol3_beta_2"/>
    <property type="match status" value="1"/>
</dbReference>
<feature type="domain" description="DNA polymerase III beta sliding clamp N-terminal" evidence="11">
    <location>
        <begin position="1"/>
        <end position="117"/>
    </location>
</feature>
<feature type="domain" description="DNA polymerase III beta sliding clamp central" evidence="12">
    <location>
        <begin position="129"/>
        <end position="249"/>
    </location>
</feature>
<evidence type="ECO:0000259" key="13">
    <source>
        <dbReference type="Pfam" id="PF02768"/>
    </source>
</evidence>
<dbReference type="GO" id="GO:0003677">
    <property type="term" value="F:DNA binding"/>
    <property type="evidence" value="ECO:0007669"/>
    <property type="project" value="UniProtKB-UniRule"/>
</dbReference>
<keyword evidence="9" id="KW-0238">DNA-binding</keyword>
<evidence type="ECO:0000256" key="6">
    <source>
        <dbReference type="ARBA" id="ARBA00022695"/>
    </source>
</evidence>
<dbReference type="InterPro" id="IPR022634">
    <property type="entry name" value="DNA_polIII_beta_N"/>
</dbReference>
<dbReference type="SMART" id="SM00480">
    <property type="entry name" value="POL3Bc"/>
    <property type="match status" value="1"/>
</dbReference>
<organism evidence="14 15">
    <name type="scientific">Candidatus Desulfatibia vada</name>
    <dbReference type="NCBI Taxonomy" id="2841696"/>
    <lineage>
        <taxon>Bacteria</taxon>
        <taxon>Pseudomonadati</taxon>
        <taxon>Thermodesulfobacteriota</taxon>
        <taxon>Desulfobacteria</taxon>
        <taxon>Desulfobacterales</taxon>
        <taxon>Desulfobacterales incertae sedis</taxon>
        <taxon>Candidatus Desulfatibia</taxon>
    </lineage>
</organism>
<dbReference type="PANTHER" id="PTHR30478:SF0">
    <property type="entry name" value="BETA SLIDING CLAMP"/>
    <property type="match status" value="1"/>
</dbReference>
<keyword evidence="7 10" id="KW-0235">DNA replication</keyword>
<dbReference type="GO" id="GO:0005737">
    <property type="term" value="C:cytoplasm"/>
    <property type="evidence" value="ECO:0007669"/>
    <property type="project" value="UniProtKB-SubCell"/>
</dbReference>
<evidence type="ECO:0000256" key="2">
    <source>
        <dbReference type="ARBA" id="ARBA00010752"/>
    </source>
</evidence>
<dbReference type="GO" id="GO:0008408">
    <property type="term" value="F:3'-5' exonuclease activity"/>
    <property type="evidence" value="ECO:0007669"/>
    <property type="project" value="InterPro"/>
</dbReference>
<keyword evidence="6 10" id="KW-0548">Nucleotidyltransferase</keyword>
<dbReference type="PANTHER" id="PTHR30478">
    <property type="entry name" value="DNA POLYMERASE III SUBUNIT BETA"/>
    <property type="match status" value="1"/>
</dbReference>
<evidence type="ECO:0000256" key="8">
    <source>
        <dbReference type="ARBA" id="ARBA00022932"/>
    </source>
</evidence>
<keyword evidence="4 10" id="KW-0963">Cytoplasm</keyword>
<dbReference type="InterPro" id="IPR001001">
    <property type="entry name" value="DNA_polIII_beta"/>
</dbReference>
<dbReference type="Gene3D" id="3.10.150.10">
    <property type="entry name" value="DNA Polymerase III, subunit A, domain 2"/>
    <property type="match status" value="1"/>
</dbReference>
<feature type="domain" description="DNA polymerase III beta sliding clamp C-terminal" evidence="13">
    <location>
        <begin position="253"/>
        <end position="371"/>
    </location>
</feature>
<keyword evidence="8 10" id="KW-0239">DNA-directed DNA polymerase</keyword>
<evidence type="ECO:0000256" key="3">
    <source>
        <dbReference type="ARBA" id="ARBA00021035"/>
    </source>
</evidence>